<keyword evidence="4" id="KW-1185">Reference proteome</keyword>
<keyword evidence="2" id="KW-0472">Membrane</keyword>
<feature type="transmembrane region" description="Helical" evidence="2">
    <location>
        <begin position="332"/>
        <end position="355"/>
    </location>
</feature>
<protein>
    <submittedName>
        <fullName evidence="3">Uu.00g130250.m01.CDS01</fullName>
    </submittedName>
</protein>
<comment type="caution">
    <text evidence="3">The sequence shown here is derived from an EMBL/GenBank/DDBJ whole genome shotgun (WGS) entry which is preliminary data.</text>
</comment>
<dbReference type="PANTHER" id="PTHR28019">
    <property type="entry name" value="CELL MEMBRANE PROTEIN YLR413W-RELATED"/>
    <property type="match status" value="1"/>
</dbReference>
<organism evidence="3 4">
    <name type="scientific">Anthostomella pinea</name>
    <dbReference type="NCBI Taxonomy" id="933095"/>
    <lineage>
        <taxon>Eukaryota</taxon>
        <taxon>Fungi</taxon>
        <taxon>Dikarya</taxon>
        <taxon>Ascomycota</taxon>
        <taxon>Pezizomycotina</taxon>
        <taxon>Sordariomycetes</taxon>
        <taxon>Xylariomycetidae</taxon>
        <taxon>Xylariales</taxon>
        <taxon>Xylariaceae</taxon>
        <taxon>Anthostomella</taxon>
    </lineage>
</organism>
<dbReference type="InterPro" id="IPR009571">
    <property type="entry name" value="SUR7/Rim9-like_fungi"/>
</dbReference>
<feature type="transmembrane region" description="Helical" evidence="2">
    <location>
        <begin position="244"/>
        <end position="265"/>
    </location>
</feature>
<accession>A0AAI8VJ93</accession>
<sequence length="361" mass="38389">MQASRLKSPHWVTGLSILVPVVAFVLASIALFAGTGSHPKQLEEYHMISRSLSALELRKLPTGSVGLDDIEDAVDGFQGSDDDGKDDITDGINEAIDSAQGVGDNKDSNADSITNSVNDAVDSAQGVGDDKDSNADNITGGIGDAVNSFRNETVDDIGDLIGNGLKNFTEAFHLPQWYSLHVTNYCKGLYAPNATVPHPRYNTTDCGINVSRILTDEFPVLRHASIADFPLDAVYKATGYINSLLLAVYISYIVSCVFCGLSILFTVATSLRFRTREWEGFKKIVIAHVVIAGLAGLSLAVASVITTLVAVKGASGINDAGKSMGISARGGTKLLAISWAACTLMFANLVTWGLFHISESR</sequence>
<dbReference type="Proteomes" id="UP001295740">
    <property type="component" value="Unassembled WGS sequence"/>
</dbReference>
<dbReference type="GO" id="GO:0005886">
    <property type="term" value="C:plasma membrane"/>
    <property type="evidence" value="ECO:0007669"/>
    <property type="project" value="InterPro"/>
</dbReference>
<dbReference type="AlphaFoldDB" id="A0AAI8VJ93"/>
<keyword evidence="2" id="KW-1133">Transmembrane helix</keyword>
<keyword evidence="2" id="KW-0812">Transmembrane</keyword>
<dbReference type="Pfam" id="PF06687">
    <property type="entry name" value="SUR7"/>
    <property type="match status" value="1"/>
</dbReference>
<dbReference type="PANTHER" id="PTHR28019:SF7">
    <property type="entry name" value="SUR7 PROTEIN"/>
    <property type="match status" value="1"/>
</dbReference>
<gene>
    <name evidence="3" type="ORF">KHLLAP_LOCUS6099</name>
</gene>
<dbReference type="EMBL" id="CAUWAG010000007">
    <property type="protein sequence ID" value="CAJ2505631.1"/>
    <property type="molecule type" value="Genomic_DNA"/>
</dbReference>
<feature type="region of interest" description="Disordered" evidence="1">
    <location>
        <begin position="120"/>
        <end position="141"/>
    </location>
</feature>
<dbReference type="GO" id="GO:0031505">
    <property type="term" value="P:fungal-type cell wall organization"/>
    <property type="evidence" value="ECO:0007669"/>
    <property type="project" value="TreeGrafter"/>
</dbReference>
<dbReference type="GO" id="GO:0051285">
    <property type="term" value="C:cell cortex of cell tip"/>
    <property type="evidence" value="ECO:0007669"/>
    <property type="project" value="TreeGrafter"/>
</dbReference>
<name>A0AAI8VJ93_9PEZI</name>
<feature type="transmembrane region" description="Helical" evidence="2">
    <location>
        <begin position="12"/>
        <end position="33"/>
    </location>
</feature>
<evidence type="ECO:0000256" key="2">
    <source>
        <dbReference type="SAM" id="Phobius"/>
    </source>
</evidence>
<evidence type="ECO:0000256" key="1">
    <source>
        <dbReference type="SAM" id="MobiDB-lite"/>
    </source>
</evidence>
<evidence type="ECO:0000313" key="3">
    <source>
        <dbReference type="EMBL" id="CAJ2505631.1"/>
    </source>
</evidence>
<proteinExistence type="predicted"/>
<reference evidence="3" key="1">
    <citation type="submission" date="2023-10" db="EMBL/GenBank/DDBJ databases">
        <authorList>
            <person name="Hackl T."/>
        </authorList>
    </citation>
    <scope>NUCLEOTIDE SEQUENCE</scope>
</reference>
<evidence type="ECO:0000313" key="4">
    <source>
        <dbReference type="Proteomes" id="UP001295740"/>
    </source>
</evidence>
<dbReference type="InterPro" id="IPR052413">
    <property type="entry name" value="SUR7_domain"/>
</dbReference>
<feature type="transmembrane region" description="Helical" evidence="2">
    <location>
        <begin position="285"/>
        <end position="311"/>
    </location>
</feature>